<name>A0A0M3UFH1_9MICC</name>
<dbReference type="KEGG" id="aaq:AOC05_01515"/>
<gene>
    <name evidence="1" type="ORF">AOC05_01515</name>
</gene>
<proteinExistence type="predicted"/>
<keyword evidence="2" id="KW-1185">Reference proteome</keyword>
<dbReference type="OrthoDB" id="3415124at2"/>
<dbReference type="PATRIC" id="fig|656366.3.peg.342"/>
<accession>A0A0M3UFH1</accession>
<dbReference type="Proteomes" id="UP000062833">
    <property type="component" value="Chromosome"/>
</dbReference>
<reference evidence="2" key="1">
    <citation type="submission" date="2015-09" db="EMBL/GenBank/DDBJ databases">
        <title>Complete genome of Arthrobacter alpinus strain R3.8.</title>
        <authorList>
            <person name="See-Too W.S."/>
            <person name="Chan K.G."/>
        </authorList>
    </citation>
    <scope>NUCLEOTIDE SEQUENCE [LARGE SCALE GENOMIC DNA]</scope>
    <source>
        <strain evidence="2">R3.8</strain>
    </source>
</reference>
<organism evidence="1 2">
    <name type="scientific">Arthrobacter alpinus</name>
    <dbReference type="NCBI Taxonomy" id="656366"/>
    <lineage>
        <taxon>Bacteria</taxon>
        <taxon>Bacillati</taxon>
        <taxon>Actinomycetota</taxon>
        <taxon>Actinomycetes</taxon>
        <taxon>Micrococcales</taxon>
        <taxon>Micrococcaceae</taxon>
        <taxon>Arthrobacter</taxon>
    </lineage>
</organism>
<evidence type="ECO:0000313" key="1">
    <source>
        <dbReference type="EMBL" id="ALE91335.1"/>
    </source>
</evidence>
<protein>
    <submittedName>
        <fullName evidence="1">Uncharacterized protein</fullName>
    </submittedName>
</protein>
<dbReference type="RefSeq" id="WP_062005081.1">
    <property type="nucleotide sequence ID" value="NZ_CP012677.1"/>
</dbReference>
<dbReference type="EMBL" id="CP012677">
    <property type="protein sequence ID" value="ALE91335.1"/>
    <property type="molecule type" value="Genomic_DNA"/>
</dbReference>
<sequence length="129" mass="13991">MYFYLELVAMAKLISRSTDRCAAGSRWAATAEDWLSLGRTEQWAFLVKSWLLSDRLAAGAGADSPAHGALVPWCLGALVPDVTQPGLAALRRACLQALASAGHQLAGQAFASTPDQVQQYFSWTQHRRS</sequence>
<dbReference type="AlphaFoldDB" id="A0A0M3UFH1"/>
<evidence type="ECO:0000313" key="2">
    <source>
        <dbReference type="Proteomes" id="UP000062833"/>
    </source>
</evidence>